<evidence type="ECO:0000313" key="3">
    <source>
        <dbReference type="EMBL" id="QLQ78960.1"/>
    </source>
</evidence>
<dbReference type="EMBL" id="CP059268">
    <property type="protein sequence ID" value="QLQ78960.1"/>
    <property type="molecule type" value="Genomic_DNA"/>
</dbReference>
<reference evidence="3 4" key="1">
    <citation type="submission" date="2020-06" db="EMBL/GenBank/DDBJ databases">
        <title>The yeast mating-type switching endonuclease HO is a domesticated member of an unorthodox homing genetic element family.</title>
        <authorList>
            <person name="Coughlan A.Y."/>
            <person name="Lombardi L."/>
            <person name="Braun-Galleani S."/>
            <person name="Martos A.R."/>
            <person name="Galeote V."/>
            <person name="Bigey F."/>
            <person name="Dequin S."/>
            <person name="Byrne K.P."/>
            <person name="Wolfe K.H."/>
        </authorList>
    </citation>
    <scope>NUCLEOTIDE SEQUENCE [LARGE SCALE GENOMIC DNA]</scope>
    <source>
        <strain evidence="3 4">CBS2947</strain>
    </source>
</reference>
<feature type="region of interest" description="Disordered" evidence="1">
    <location>
        <begin position="21"/>
        <end position="48"/>
    </location>
</feature>
<protein>
    <recommendedName>
        <fullName evidence="5">Vacuolar membrane protein</fullName>
    </recommendedName>
</protein>
<dbReference type="GO" id="GO:0005935">
    <property type="term" value="C:cellular bud neck"/>
    <property type="evidence" value="ECO:0007669"/>
    <property type="project" value="TreeGrafter"/>
</dbReference>
<proteinExistence type="predicted"/>
<feature type="compositionally biased region" description="Basic and acidic residues" evidence="1">
    <location>
        <begin position="231"/>
        <end position="240"/>
    </location>
</feature>
<keyword evidence="2" id="KW-0812">Transmembrane</keyword>
<dbReference type="AlphaFoldDB" id="A0A7H9HNT1"/>
<dbReference type="PANTHER" id="PTHR36089:SF1">
    <property type="entry name" value="CHITIN SYNTHASE 3 COMPLEX PROTEIN CSI2-RELATED"/>
    <property type="match status" value="1"/>
</dbReference>
<feature type="region of interest" description="Disordered" evidence="1">
    <location>
        <begin position="228"/>
        <end position="298"/>
    </location>
</feature>
<evidence type="ECO:0000256" key="1">
    <source>
        <dbReference type="SAM" id="MobiDB-lite"/>
    </source>
</evidence>
<dbReference type="PANTHER" id="PTHR36089">
    <property type="entry name" value="CHITIN SYNTHASE 3 COMPLEX PROTEIN CSI2-RELATED"/>
    <property type="match status" value="1"/>
</dbReference>
<name>A0A7H9HNT1_9SACH</name>
<evidence type="ECO:0000256" key="2">
    <source>
        <dbReference type="SAM" id="Phobius"/>
    </source>
</evidence>
<dbReference type="OrthoDB" id="4065319at2759"/>
<gene>
    <name evidence="3" type="ORF">HG537_0B03070</name>
</gene>
<feature type="transmembrane region" description="Helical" evidence="2">
    <location>
        <begin position="59"/>
        <end position="84"/>
    </location>
</feature>
<evidence type="ECO:0000313" key="4">
    <source>
        <dbReference type="Proteomes" id="UP000510647"/>
    </source>
</evidence>
<evidence type="ECO:0008006" key="5">
    <source>
        <dbReference type="Google" id="ProtNLM"/>
    </source>
</evidence>
<dbReference type="GO" id="GO:0000324">
    <property type="term" value="C:fungal-type vacuole"/>
    <property type="evidence" value="ECO:0007669"/>
    <property type="project" value="TreeGrafter"/>
</dbReference>
<sequence length="298" mass="32507">MSVIEGIVKALPELTTTLSSASSSASSTSTSTQYSVTVTPPSAAGNPNVWHNGKPDGTVFIAVGSIVGAIFLGMLLWSVITSYLSRRIAKKSLREDQYRRHNRTGSGFYDSDDKELISGNYGETGEKVRRSRLSLLGNGSKLRESNSSESVPGYEPEWLDPVGQETFNPIQDTFTKYNRNSLFISPTIEVAQKPNLLPGQRNRLLEKPYHQSSLSATSLLSSDEINSTLNKPERAASPERKGKKGVSGHHKRNKSSIGLTPANSSSSSNDNTNDRRPRGGHQKQTPSMYLEDMMNNAA</sequence>
<feature type="region of interest" description="Disordered" evidence="1">
    <location>
        <begin position="139"/>
        <end position="159"/>
    </location>
</feature>
<keyword evidence="2" id="KW-0472">Membrane</keyword>
<organism evidence="3 4">
    <name type="scientific">Torulaspora globosa</name>
    <dbReference type="NCBI Taxonomy" id="48254"/>
    <lineage>
        <taxon>Eukaryota</taxon>
        <taxon>Fungi</taxon>
        <taxon>Dikarya</taxon>
        <taxon>Ascomycota</taxon>
        <taxon>Saccharomycotina</taxon>
        <taxon>Saccharomycetes</taxon>
        <taxon>Saccharomycetales</taxon>
        <taxon>Saccharomycetaceae</taxon>
        <taxon>Torulaspora</taxon>
    </lineage>
</organism>
<accession>A0A7H9HNT1</accession>
<keyword evidence="2" id="KW-1133">Transmembrane helix</keyword>
<dbReference type="InterPro" id="IPR051009">
    <property type="entry name" value="PRM"/>
</dbReference>
<keyword evidence="4" id="KW-1185">Reference proteome</keyword>
<feature type="compositionally biased region" description="Basic residues" evidence="1">
    <location>
        <begin position="241"/>
        <end position="254"/>
    </location>
</feature>
<dbReference type="Proteomes" id="UP000510647">
    <property type="component" value="Chromosome 2"/>
</dbReference>
<feature type="compositionally biased region" description="Low complexity" evidence="1">
    <location>
        <begin position="21"/>
        <end position="42"/>
    </location>
</feature>